<dbReference type="VEuPathDB" id="VectorBase:GAUT021832"/>
<evidence type="ECO:0000313" key="1">
    <source>
        <dbReference type="EnsemblMetazoa" id="GAUT021832-PA"/>
    </source>
</evidence>
<accession>A0A1A9V0L1</accession>
<organism evidence="1 2">
    <name type="scientific">Glossina austeni</name>
    <name type="common">Savannah tsetse fly</name>
    <dbReference type="NCBI Taxonomy" id="7395"/>
    <lineage>
        <taxon>Eukaryota</taxon>
        <taxon>Metazoa</taxon>
        <taxon>Ecdysozoa</taxon>
        <taxon>Arthropoda</taxon>
        <taxon>Hexapoda</taxon>
        <taxon>Insecta</taxon>
        <taxon>Pterygota</taxon>
        <taxon>Neoptera</taxon>
        <taxon>Endopterygota</taxon>
        <taxon>Diptera</taxon>
        <taxon>Brachycera</taxon>
        <taxon>Muscomorpha</taxon>
        <taxon>Hippoboscoidea</taxon>
        <taxon>Glossinidae</taxon>
        <taxon>Glossina</taxon>
    </lineage>
</organism>
<dbReference type="Proteomes" id="UP000078200">
    <property type="component" value="Unassembled WGS sequence"/>
</dbReference>
<protein>
    <submittedName>
        <fullName evidence="1">Uncharacterized protein</fullName>
    </submittedName>
</protein>
<dbReference type="EnsemblMetazoa" id="GAUT021832-RA">
    <property type="protein sequence ID" value="GAUT021832-PA"/>
    <property type="gene ID" value="GAUT021832"/>
</dbReference>
<reference evidence="1" key="1">
    <citation type="submission" date="2020-05" db="UniProtKB">
        <authorList>
            <consortium name="EnsemblMetazoa"/>
        </authorList>
    </citation>
    <scope>IDENTIFICATION</scope>
    <source>
        <strain evidence="1">TTRI</strain>
    </source>
</reference>
<proteinExistence type="predicted"/>
<name>A0A1A9V0L1_GLOAU</name>
<evidence type="ECO:0000313" key="2">
    <source>
        <dbReference type="Proteomes" id="UP000078200"/>
    </source>
</evidence>
<keyword evidence="2" id="KW-1185">Reference proteome</keyword>
<sequence length="129" mass="15200">MRKSTYYTCGRNCVKLQVTHHLIVQVLTTSYCLKRTNKWNAAPFKQVRPTRVDLKSSQLYRCEIVKRGQGEGEIWILLHCNMLRERRSAYVRISNGIRIDLQNMMRIPKLVVYKLNTVKVFPSLRESVD</sequence>
<dbReference type="AlphaFoldDB" id="A0A1A9V0L1"/>